<keyword evidence="5" id="KW-1185">Reference proteome</keyword>
<keyword evidence="1 2" id="KW-0175">Coiled coil</keyword>
<feature type="coiled-coil region" evidence="2">
    <location>
        <begin position="134"/>
        <end position="271"/>
    </location>
</feature>
<feature type="region of interest" description="Disordered" evidence="3">
    <location>
        <begin position="1"/>
        <end position="20"/>
    </location>
</feature>
<comment type="caution">
    <text evidence="4">The sequence shown here is derived from an EMBL/GenBank/DDBJ whole genome shotgun (WGS) entry which is preliminary data.</text>
</comment>
<evidence type="ECO:0000256" key="2">
    <source>
        <dbReference type="SAM" id="Coils"/>
    </source>
</evidence>
<dbReference type="PANTHER" id="PTHR23160">
    <property type="entry name" value="SYNAPTONEMAL COMPLEX PROTEIN-RELATED"/>
    <property type="match status" value="1"/>
</dbReference>
<organism evidence="4 5">
    <name type="scientific">Rehmannia glutinosa</name>
    <name type="common">Chinese foxglove</name>
    <dbReference type="NCBI Taxonomy" id="99300"/>
    <lineage>
        <taxon>Eukaryota</taxon>
        <taxon>Viridiplantae</taxon>
        <taxon>Streptophyta</taxon>
        <taxon>Embryophyta</taxon>
        <taxon>Tracheophyta</taxon>
        <taxon>Spermatophyta</taxon>
        <taxon>Magnoliopsida</taxon>
        <taxon>eudicotyledons</taxon>
        <taxon>Gunneridae</taxon>
        <taxon>Pentapetalae</taxon>
        <taxon>asterids</taxon>
        <taxon>lamiids</taxon>
        <taxon>Lamiales</taxon>
        <taxon>Orobanchaceae</taxon>
        <taxon>Rehmannieae</taxon>
        <taxon>Rehmannia</taxon>
    </lineage>
</organism>
<name>A0ABR0UBL2_REHGL</name>
<gene>
    <name evidence="4" type="ORF">DH2020_046712</name>
</gene>
<dbReference type="Proteomes" id="UP001318860">
    <property type="component" value="Unassembled WGS sequence"/>
</dbReference>
<accession>A0ABR0UBL2</accession>
<evidence type="ECO:0000313" key="5">
    <source>
        <dbReference type="Proteomes" id="UP001318860"/>
    </source>
</evidence>
<dbReference type="EMBL" id="JABTTQ020003167">
    <property type="protein sequence ID" value="KAK6119545.1"/>
    <property type="molecule type" value="Genomic_DNA"/>
</dbReference>
<evidence type="ECO:0000256" key="3">
    <source>
        <dbReference type="SAM" id="MobiDB-lite"/>
    </source>
</evidence>
<dbReference type="PANTHER" id="PTHR23160:SF19">
    <property type="entry name" value="MYOSIN HEAVY CHAIN-RELATED PROTEIN"/>
    <property type="match status" value="1"/>
</dbReference>
<evidence type="ECO:0000313" key="4">
    <source>
        <dbReference type="EMBL" id="KAK6119545.1"/>
    </source>
</evidence>
<reference evidence="4 5" key="1">
    <citation type="journal article" date="2021" name="Comput. Struct. Biotechnol. J.">
        <title>De novo genome assembly of the potent medicinal plant Rehmannia glutinosa using nanopore technology.</title>
        <authorList>
            <person name="Ma L."/>
            <person name="Dong C."/>
            <person name="Song C."/>
            <person name="Wang X."/>
            <person name="Zheng X."/>
            <person name="Niu Y."/>
            <person name="Chen S."/>
            <person name="Feng W."/>
        </authorList>
    </citation>
    <scope>NUCLEOTIDE SEQUENCE [LARGE SCALE GENOMIC DNA]</scope>
    <source>
        <strain evidence="4">DH-2019</strain>
    </source>
</reference>
<evidence type="ECO:0000256" key="1">
    <source>
        <dbReference type="ARBA" id="ARBA00023054"/>
    </source>
</evidence>
<sequence>MKHELVKKSEEATNVESELRSKSRLLDEANEIVEKQNLELQQLEREIRKKEEELEISISLQKSDSEKLKAAETNLEKQTMDWLVVQEELKKLAVTSKHVGEANETLEEFGRVRKLLSDVRSELVSSQKALASSRQKMEGQDQLLEKQLTELEELRGSVMSYLTILRNAEVEVESERVKLRFAEAKNKELERDLSVEKEIEEIDNKTAAFEESQRLLKAKELELVEARLEIEHLQSEQASLQLILEEKDLELSNAKKRLEEVNQEIVELKGILFSRENELIQAMSMLKEKDEHVETMQHELSSAKFNFSEAETVVEKIVDLTKEVVLSFNDEPHYALSPFDENNDSFKWEKKQLEAELMFTRESLRAKEMEVLAAQKDLTIKDEELIMETIGEKSVGDLAIEKLQLEAAQLEVEAATSALYKITEMSRELLNKAGFSIEADYDTNISEARINMMSEKCSTEVKSEVSRLLSLTEQLVREASIAGNVKQ</sequence>
<protein>
    <submittedName>
        <fullName evidence="4">Uncharacterized protein</fullName>
    </submittedName>
</protein>
<proteinExistence type="predicted"/>